<dbReference type="PANTHER" id="PTHR13789">
    <property type="entry name" value="MONOOXYGENASE"/>
    <property type="match status" value="1"/>
</dbReference>
<keyword evidence="5" id="KW-0503">Monooxygenase</keyword>
<comment type="caution">
    <text evidence="7">The sequence shown here is derived from an EMBL/GenBank/DDBJ whole genome shotgun (WGS) entry which is preliminary data.</text>
</comment>
<dbReference type="EC" id="1.14.13.24" evidence="7"/>
<dbReference type="Gene3D" id="3.50.50.60">
    <property type="entry name" value="FAD/NAD(P)-binding domain"/>
    <property type="match status" value="1"/>
</dbReference>
<evidence type="ECO:0000256" key="3">
    <source>
        <dbReference type="ARBA" id="ARBA00022827"/>
    </source>
</evidence>
<dbReference type="EMBL" id="JAGQDG010000006">
    <property type="protein sequence ID" value="MBQ0937037.1"/>
    <property type="molecule type" value="Genomic_DNA"/>
</dbReference>
<proteinExistence type="predicted"/>
<dbReference type="Pfam" id="PF01494">
    <property type="entry name" value="FAD_binding_3"/>
    <property type="match status" value="1"/>
</dbReference>
<evidence type="ECO:0000259" key="6">
    <source>
        <dbReference type="Pfam" id="PF01494"/>
    </source>
</evidence>
<feature type="domain" description="FAD-binding" evidence="6">
    <location>
        <begin position="14"/>
        <end position="354"/>
    </location>
</feature>
<dbReference type="NCBIfam" id="NF006021">
    <property type="entry name" value="PRK08163.1"/>
    <property type="match status" value="1"/>
</dbReference>
<keyword evidence="8" id="KW-1185">Reference proteome</keyword>
<dbReference type="InterPro" id="IPR050493">
    <property type="entry name" value="FAD-dep_Monooxygenase_BioMet"/>
</dbReference>
<organism evidence="7 8">
    <name type="scientific">Ideonella paludis</name>
    <dbReference type="NCBI Taxonomy" id="1233411"/>
    <lineage>
        <taxon>Bacteria</taxon>
        <taxon>Pseudomonadati</taxon>
        <taxon>Pseudomonadota</taxon>
        <taxon>Betaproteobacteria</taxon>
        <taxon>Burkholderiales</taxon>
        <taxon>Sphaerotilaceae</taxon>
        <taxon>Ideonella</taxon>
    </lineage>
</organism>
<keyword evidence="4 7" id="KW-0560">Oxidoreductase</keyword>
<accession>A0ABS5E0X4</accession>
<dbReference type="InterPro" id="IPR036188">
    <property type="entry name" value="FAD/NAD-bd_sf"/>
</dbReference>
<dbReference type="PRINTS" id="PR00420">
    <property type="entry name" value="RNGMNOXGNASE"/>
</dbReference>
<dbReference type="SUPFAM" id="SSF51905">
    <property type="entry name" value="FAD/NAD(P)-binding domain"/>
    <property type="match status" value="1"/>
</dbReference>
<protein>
    <submittedName>
        <fullName evidence="7">3-hydroxybenzoate 6-monooxygenase</fullName>
        <ecNumber evidence="7">1.14.13.24</ecNumber>
    </submittedName>
</protein>
<evidence type="ECO:0000256" key="5">
    <source>
        <dbReference type="ARBA" id="ARBA00023033"/>
    </source>
</evidence>
<evidence type="ECO:0000256" key="2">
    <source>
        <dbReference type="ARBA" id="ARBA00022630"/>
    </source>
</evidence>
<dbReference type="Proteomes" id="UP000672097">
    <property type="component" value="Unassembled WGS sequence"/>
</dbReference>
<evidence type="ECO:0000313" key="7">
    <source>
        <dbReference type="EMBL" id="MBQ0937037.1"/>
    </source>
</evidence>
<dbReference type="InterPro" id="IPR002938">
    <property type="entry name" value="FAD-bd"/>
</dbReference>
<name>A0ABS5E0X4_9BURK</name>
<keyword evidence="2" id="KW-0285">Flavoprotein</keyword>
<dbReference type="GO" id="GO:0018669">
    <property type="term" value="F:3-hydroxybenzoate 6-monooxygenase activity"/>
    <property type="evidence" value="ECO:0007669"/>
    <property type="project" value="UniProtKB-EC"/>
</dbReference>
<keyword evidence="3" id="KW-0274">FAD</keyword>
<evidence type="ECO:0000256" key="4">
    <source>
        <dbReference type="ARBA" id="ARBA00023002"/>
    </source>
</evidence>
<dbReference type="SUPFAM" id="SSF54373">
    <property type="entry name" value="FAD-linked reductases, C-terminal domain"/>
    <property type="match status" value="1"/>
</dbReference>
<dbReference type="RefSeq" id="WP_210810445.1">
    <property type="nucleotide sequence ID" value="NZ_JAGQDG010000006.1"/>
</dbReference>
<evidence type="ECO:0000313" key="8">
    <source>
        <dbReference type="Proteomes" id="UP000672097"/>
    </source>
</evidence>
<sequence length="409" mass="45347">MTNPDIRPPIQAGPVLVAGGGIGGLAAALALTRQGFQVLVLEQAAELGEIGAGIQLGPNAFHAFDALGVGDLARSRAVFTDYMVMHDAIDEYQVGKIPTDERFRERFGNPYAVIHRADVHGALYEGAQATGKVHCLTNTRIERVEQDEQGVTAIDQHGQRHRGVALIGADGVKSVVRQQYVNDPHRVTGHVVYRAVVDKADFPDELKWNAASIWVGPNCHLVHYPLRGGEQYNVVVTFHSREQEEWGVRDGSKAEVESYFQGICPKARQLIELPKSWRRWATADKEPIGQWTYGRVTLLGDAAHPTTQYMAQGACMALEDAVTLGEALRVHGNDWHQALDLYQRSRVARTARIVLSAREMGRIYHAKGVERLVRNDLWRGRSAERFYDAMEWLYGWNVGNCLAAQGAPV</sequence>
<reference evidence="7 8" key="1">
    <citation type="submission" date="2021-04" db="EMBL/GenBank/DDBJ databases">
        <title>The genome sequence of type strain Ideonella paludis KCTC 32238.</title>
        <authorList>
            <person name="Liu Y."/>
        </authorList>
    </citation>
    <scope>NUCLEOTIDE SEQUENCE [LARGE SCALE GENOMIC DNA]</scope>
    <source>
        <strain evidence="7 8">KCTC 32238</strain>
    </source>
</reference>
<dbReference type="PANTHER" id="PTHR13789:SF318">
    <property type="entry name" value="GERANYLGERANYL DIPHOSPHATE REDUCTASE"/>
    <property type="match status" value="1"/>
</dbReference>
<evidence type="ECO:0000256" key="1">
    <source>
        <dbReference type="ARBA" id="ARBA00001974"/>
    </source>
</evidence>
<comment type="cofactor">
    <cofactor evidence="1">
        <name>FAD</name>
        <dbReference type="ChEBI" id="CHEBI:57692"/>
    </cofactor>
</comment>
<gene>
    <name evidence="7" type="ORF">KAK11_17045</name>
</gene>